<dbReference type="EMBL" id="WUAV01000002">
    <property type="protein sequence ID" value="KAF1765283.1"/>
    <property type="molecule type" value="Genomic_DNA"/>
</dbReference>
<name>A0A6A5HFY6_CAERE</name>
<comment type="caution">
    <text evidence="1">The sequence shown here is derived from an EMBL/GenBank/DDBJ whole genome shotgun (WGS) entry which is preliminary data.</text>
</comment>
<reference evidence="1 2" key="1">
    <citation type="submission" date="2019-12" db="EMBL/GenBank/DDBJ databases">
        <title>Chromosome-level assembly of the Caenorhabditis remanei genome.</title>
        <authorList>
            <person name="Teterina A.A."/>
            <person name="Willis J.H."/>
            <person name="Phillips P.C."/>
        </authorList>
    </citation>
    <scope>NUCLEOTIDE SEQUENCE [LARGE SCALE GENOMIC DNA]</scope>
    <source>
        <strain evidence="1 2">PX506</strain>
        <tissue evidence="1">Whole organism</tissue>
    </source>
</reference>
<evidence type="ECO:0000313" key="2">
    <source>
        <dbReference type="Proteomes" id="UP000483820"/>
    </source>
</evidence>
<accession>A0A6A5HFY6</accession>
<dbReference type="KEGG" id="crq:GCK72_005235"/>
<gene>
    <name evidence="1" type="ORF">GCK72_005235</name>
</gene>
<dbReference type="RefSeq" id="XP_053589291.1">
    <property type="nucleotide sequence ID" value="XM_053725097.1"/>
</dbReference>
<evidence type="ECO:0000313" key="1">
    <source>
        <dbReference type="EMBL" id="KAF1765283.1"/>
    </source>
</evidence>
<dbReference type="CTD" id="78774064"/>
<sequence length="70" mass="7645">MAKFPAVKMMVSRKLEIAPVAEQNGSPKIALINGRNANESRGSCCTYCSIPLPPPEYLEDMSSEDVKSSR</sequence>
<protein>
    <submittedName>
        <fullName evidence="1">Uncharacterized protein</fullName>
    </submittedName>
</protein>
<dbReference type="AlphaFoldDB" id="A0A6A5HFY6"/>
<dbReference type="Proteomes" id="UP000483820">
    <property type="component" value="Chromosome II"/>
</dbReference>
<organism evidence="1 2">
    <name type="scientific">Caenorhabditis remanei</name>
    <name type="common">Caenorhabditis vulgaris</name>
    <dbReference type="NCBI Taxonomy" id="31234"/>
    <lineage>
        <taxon>Eukaryota</taxon>
        <taxon>Metazoa</taxon>
        <taxon>Ecdysozoa</taxon>
        <taxon>Nematoda</taxon>
        <taxon>Chromadorea</taxon>
        <taxon>Rhabditida</taxon>
        <taxon>Rhabditina</taxon>
        <taxon>Rhabditomorpha</taxon>
        <taxon>Rhabditoidea</taxon>
        <taxon>Rhabditidae</taxon>
        <taxon>Peloderinae</taxon>
        <taxon>Caenorhabditis</taxon>
    </lineage>
</organism>
<proteinExistence type="predicted"/>
<dbReference type="GeneID" id="78774064"/>